<gene>
    <name evidence="2" type="ORF">GCM10011499_15740</name>
</gene>
<evidence type="ECO:0000313" key="3">
    <source>
        <dbReference type="Proteomes" id="UP000596977"/>
    </source>
</evidence>
<proteinExistence type="predicted"/>
<accession>A0A916RAY0</accession>
<protein>
    <submittedName>
        <fullName evidence="2">Uncharacterized protein</fullName>
    </submittedName>
</protein>
<feature type="signal peptide" evidence="1">
    <location>
        <begin position="1"/>
        <end position="23"/>
    </location>
</feature>
<keyword evidence="1" id="KW-0732">Signal</keyword>
<dbReference type="RefSeq" id="WP_127073932.1">
    <property type="nucleotide sequence ID" value="NZ_BMKB01000002.1"/>
</dbReference>
<dbReference type="Proteomes" id="UP000596977">
    <property type="component" value="Unassembled WGS sequence"/>
</dbReference>
<dbReference type="OrthoDB" id="9815249at2"/>
<name>A0A916RAY0_9HYPH</name>
<feature type="chain" id="PRO_5036988126" evidence="1">
    <location>
        <begin position="24"/>
        <end position="419"/>
    </location>
</feature>
<dbReference type="EMBL" id="BMKB01000002">
    <property type="protein sequence ID" value="GGA46815.1"/>
    <property type="molecule type" value="Genomic_DNA"/>
</dbReference>
<keyword evidence="3" id="KW-1185">Reference proteome</keyword>
<dbReference type="AlphaFoldDB" id="A0A916RAY0"/>
<sequence length="419" mass="45583">MKFLRSFSLAILLAVAAIGAARADTAGTIREHLYNGTSAAGYEAMSALAADDPEAAFGVSLFRFFVGIEQLAQAFNAHGFSPEQGIFVSPLLGAAGRIAAPDEAVKPLSYQAMRSYLADFAVAMDEAKALLLTASQSNEFAVEIDLLQIRIDLDGDGVGGEHEAIGAILGQLGGMGARLDISDAELIDVPEARFAFDAADAIWLAGYSQVLALQADFLLAHDFEDFFGSFMHRFFPGAGLPMEQHLSGRTFFMDRDTDLLIADAIAAIHTINWPVIEPERLANVQTRLLEIVELSRANWAAILGETDDHLEFMPGPHQTPVYPEMEVSKEMVQAWLATLDSAEKIFAGELLIPHWRFAGLGFDLVQYLQSAERTDIVLILTGYGALPFLREGKIASARDFEAGLEVFGDAIWGYALWFN</sequence>
<organism evidence="2 3">
    <name type="scientific">Pelagibacterium lentulum</name>
    <dbReference type="NCBI Taxonomy" id="2029865"/>
    <lineage>
        <taxon>Bacteria</taxon>
        <taxon>Pseudomonadati</taxon>
        <taxon>Pseudomonadota</taxon>
        <taxon>Alphaproteobacteria</taxon>
        <taxon>Hyphomicrobiales</taxon>
        <taxon>Devosiaceae</taxon>
        <taxon>Pelagibacterium</taxon>
    </lineage>
</organism>
<evidence type="ECO:0000313" key="2">
    <source>
        <dbReference type="EMBL" id="GGA46815.1"/>
    </source>
</evidence>
<comment type="caution">
    <text evidence="2">The sequence shown here is derived from an EMBL/GenBank/DDBJ whole genome shotgun (WGS) entry which is preliminary data.</text>
</comment>
<reference evidence="2 3" key="1">
    <citation type="journal article" date="2014" name="Int. J. Syst. Evol. Microbiol.">
        <title>Complete genome sequence of Corynebacterium casei LMG S-19264T (=DSM 44701T), isolated from a smear-ripened cheese.</title>
        <authorList>
            <consortium name="US DOE Joint Genome Institute (JGI-PGF)"/>
            <person name="Walter F."/>
            <person name="Albersmeier A."/>
            <person name="Kalinowski J."/>
            <person name="Ruckert C."/>
        </authorList>
    </citation>
    <scope>NUCLEOTIDE SEQUENCE [LARGE SCALE GENOMIC DNA]</scope>
    <source>
        <strain evidence="2 3">CGMCC 1.15896</strain>
    </source>
</reference>
<evidence type="ECO:0000256" key="1">
    <source>
        <dbReference type="SAM" id="SignalP"/>
    </source>
</evidence>